<dbReference type="GO" id="GO:0140359">
    <property type="term" value="F:ABC-type transporter activity"/>
    <property type="evidence" value="ECO:0007669"/>
    <property type="project" value="InterPro"/>
</dbReference>
<evidence type="ECO:0000256" key="11">
    <source>
        <dbReference type="RuleBase" id="RU361157"/>
    </source>
</evidence>
<feature type="transmembrane region" description="Helical" evidence="11">
    <location>
        <begin position="41"/>
        <end position="65"/>
    </location>
</feature>
<evidence type="ECO:0000313" key="14">
    <source>
        <dbReference type="Proteomes" id="UP000019812"/>
    </source>
</evidence>
<dbReference type="STRING" id="1457154.CAPSK01_000294"/>
<reference evidence="13 14" key="1">
    <citation type="submission" date="2014-07" db="EMBL/GenBank/DDBJ databases">
        <title>Expanding our view of genomic diversity in Candidatus Accumulibacter clades.</title>
        <authorList>
            <person name="Skennerton C.T."/>
            <person name="Barr J.J."/>
            <person name="Slater F.R."/>
            <person name="Bond P.L."/>
            <person name="Tyson G.W."/>
        </authorList>
    </citation>
    <scope>NUCLEOTIDE SEQUENCE [LARGE SCALE GENOMIC DNA]</scope>
    <source>
        <strain evidence="14">SK-01</strain>
    </source>
</reference>
<dbReference type="PRINTS" id="PR00164">
    <property type="entry name" value="ABC2TRNSPORT"/>
</dbReference>
<dbReference type="Pfam" id="PF01061">
    <property type="entry name" value="ABC2_membrane"/>
    <property type="match status" value="1"/>
</dbReference>
<comment type="similarity">
    <text evidence="2 11">Belongs to the ABC-2 integral membrane protein family.</text>
</comment>
<keyword evidence="9" id="KW-0625">Polysaccharide transport</keyword>
<feature type="domain" description="ABC transmembrane type-2" evidence="12">
    <location>
        <begin position="39"/>
        <end position="264"/>
    </location>
</feature>
<feature type="transmembrane region" description="Helical" evidence="11">
    <location>
        <begin position="118"/>
        <end position="145"/>
    </location>
</feature>
<evidence type="ECO:0000259" key="12">
    <source>
        <dbReference type="PROSITE" id="PS51012"/>
    </source>
</evidence>
<keyword evidence="4 11" id="KW-1003">Cell membrane</keyword>
<dbReference type="EMBL" id="JDSS02000006">
    <property type="protein sequence ID" value="KFB69898.1"/>
    <property type="molecule type" value="Genomic_DNA"/>
</dbReference>
<dbReference type="InterPro" id="IPR013525">
    <property type="entry name" value="ABC2_TM"/>
</dbReference>
<dbReference type="GO" id="GO:0043190">
    <property type="term" value="C:ATP-binding cassette (ABC) transporter complex"/>
    <property type="evidence" value="ECO:0007669"/>
    <property type="project" value="InterPro"/>
</dbReference>
<keyword evidence="7" id="KW-0972">Capsule biogenesis/degradation</keyword>
<comment type="caution">
    <text evidence="13">The sequence shown here is derived from an EMBL/GenBank/DDBJ whole genome shotgun (WGS) entry which is preliminary data.</text>
</comment>
<evidence type="ECO:0000256" key="8">
    <source>
        <dbReference type="ARBA" id="ARBA00022989"/>
    </source>
</evidence>
<dbReference type="GO" id="GO:0015774">
    <property type="term" value="P:polysaccharide transport"/>
    <property type="evidence" value="ECO:0007669"/>
    <property type="project" value="UniProtKB-KW"/>
</dbReference>
<keyword evidence="5" id="KW-0762">Sugar transport</keyword>
<feature type="transmembrane region" description="Helical" evidence="11">
    <location>
        <begin position="77"/>
        <end position="98"/>
    </location>
</feature>
<evidence type="ECO:0000256" key="3">
    <source>
        <dbReference type="ARBA" id="ARBA00022448"/>
    </source>
</evidence>
<gene>
    <name evidence="13" type="primary">tagG</name>
    <name evidence="13" type="ORF">CAPSK01_000294</name>
</gene>
<dbReference type="GO" id="GO:0015920">
    <property type="term" value="P:lipopolysaccharide transport"/>
    <property type="evidence" value="ECO:0007669"/>
    <property type="project" value="TreeGrafter"/>
</dbReference>
<feature type="transmembrane region" description="Helical" evidence="11">
    <location>
        <begin position="240"/>
        <end position="261"/>
    </location>
</feature>
<dbReference type="PIRSF" id="PIRSF006648">
    <property type="entry name" value="DrrB"/>
    <property type="match status" value="1"/>
</dbReference>
<feature type="transmembrane region" description="Helical" evidence="11">
    <location>
        <begin position="187"/>
        <end position="205"/>
    </location>
</feature>
<keyword evidence="6 11" id="KW-0812">Transmembrane</keyword>
<evidence type="ECO:0000256" key="9">
    <source>
        <dbReference type="ARBA" id="ARBA00023047"/>
    </source>
</evidence>
<evidence type="ECO:0000256" key="5">
    <source>
        <dbReference type="ARBA" id="ARBA00022597"/>
    </source>
</evidence>
<dbReference type="RefSeq" id="WP_034921281.1">
    <property type="nucleotide sequence ID" value="NZ_JDSS02000006.1"/>
</dbReference>
<dbReference type="Proteomes" id="UP000019812">
    <property type="component" value="Unassembled WGS sequence"/>
</dbReference>
<dbReference type="InterPro" id="IPR000412">
    <property type="entry name" value="ABC_2_transport"/>
</dbReference>
<keyword evidence="3 11" id="KW-0813">Transport</keyword>
<sequence length="272" mass="30600">MRNFSISPREMAASLWRNRTLVKALVQREVVGRYRGSLMGILWSLFNPIFMLIVYTFVFSVVFKARWNVGSDSKTEFALVLFAGLIVFNMFAECVNRAPGLILGNANYVKKVVFPLEILPWAALGATLFHGMVSLFVWLVAYAIFFGMPQVTVLLFPLVIIPLLLFIMGLTWGLASLGVYLRDISQFVGIVTTVLMFLSPVFYPASALPQEYGYLLSLNPLTPAIEQVREVLFWGRVPDLKAMCVYLLSAGIVAWLGFAWFQKTRKGFADVL</sequence>
<evidence type="ECO:0000256" key="10">
    <source>
        <dbReference type="ARBA" id="ARBA00023136"/>
    </source>
</evidence>
<keyword evidence="10 11" id="KW-0472">Membrane</keyword>
<name>A0A084Y5A4_9PROT</name>
<evidence type="ECO:0000256" key="4">
    <source>
        <dbReference type="ARBA" id="ARBA00022475"/>
    </source>
</evidence>
<dbReference type="PROSITE" id="PS51012">
    <property type="entry name" value="ABC_TM2"/>
    <property type="match status" value="1"/>
</dbReference>
<accession>A0A084Y5A4</accession>
<comment type="subcellular location">
    <subcellularLocation>
        <location evidence="11">Cell inner membrane</location>
        <topology evidence="11">Multi-pass membrane protein</topology>
    </subcellularLocation>
    <subcellularLocation>
        <location evidence="1">Cell membrane</location>
        <topology evidence="1">Multi-pass membrane protein</topology>
    </subcellularLocation>
</comment>
<dbReference type="InterPro" id="IPR047817">
    <property type="entry name" value="ABC2_TM_bact-type"/>
</dbReference>
<keyword evidence="8 11" id="KW-1133">Transmembrane helix</keyword>
<evidence type="ECO:0000256" key="6">
    <source>
        <dbReference type="ARBA" id="ARBA00022692"/>
    </source>
</evidence>
<protein>
    <recommendedName>
        <fullName evidence="11">Transport permease protein</fullName>
    </recommendedName>
</protein>
<feature type="transmembrane region" description="Helical" evidence="11">
    <location>
        <begin position="151"/>
        <end position="175"/>
    </location>
</feature>
<dbReference type="AlphaFoldDB" id="A0A084Y5A4"/>
<dbReference type="PANTHER" id="PTHR30413">
    <property type="entry name" value="INNER MEMBRANE TRANSPORT PERMEASE"/>
    <property type="match status" value="1"/>
</dbReference>
<evidence type="ECO:0000256" key="2">
    <source>
        <dbReference type="ARBA" id="ARBA00007783"/>
    </source>
</evidence>
<dbReference type="PANTHER" id="PTHR30413:SF10">
    <property type="entry name" value="CAPSULE POLYSACCHARIDE EXPORT INNER-MEMBRANE PROTEIN CTRC"/>
    <property type="match status" value="1"/>
</dbReference>
<proteinExistence type="inferred from homology"/>
<evidence type="ECO:0000313" key="13">
    <source>
        <dbReference type="EMBL" id="KFB69898.1"/>
    </source>
</evidence>
<organism evidence="13 14">
    <name type="scientific">Candidatus Accumulibacter vicinus</name>
    <dbReference type="NCBI Taxonomy" id="2954382"/>
    <lineage>
        <taxon>Bacteria</taxon>
        <taxon>Pseudomonadati</taxon>
        <taxon>Pseudomonadota</taxon>
        <taxon>Betaproteobacteria</taxon>
        <taxon>Candidatus Accumulibacter</taxon>
    </lineage>
</organism>
<evidence type="ECO:0000256" key="1">
    <source>
        <dbReference type="ARBA" id="ARBA00004651"/>
    </source>
</evidence>
<evidence type="ECO:0000256" key="7">
    <source>
        <dbReference type="ARBA" id="ARBA00022903"/>
    </source>
</evidence>